<reference evidence="1 2" key="1">
    <citation type="submission" date="2019-03" db="EMBL/GenBank/DDBJ databases">
        <title>Single cell metagenomics reveals metabolic interactions within the superorganism composed of flagellate Streblomastix strix and complex community of Bacteroidetes bacteria on its surface.</title>
        <authorList>
            <person name="Treitli S.C."/>
            <person name="Kolisko M."/>
            <person name="Husnik F."/>
            <person name="Keeling P."/>
            <person name="Hampl V."/>
        </authorList>
    </citation>
    <scope>NUCLEOTIDE SEQUENCE [LARGE SCALE GENOMIC DNA]</scope>
    <source>
        <strain evidence="1">ST1C</strain>
    </source>
</reference>
<evidence type="ECO:0000313" key="1">
    <source>
        <dbReference type="EMBL" id="KAA6309918.1"/>
    </source>
</evidence>
<name>A0A5J4PM24_9EUKA</name>
<sequence length="154" mass="16952">MQELNQPPEFVLRFVKLHQIKLISDACCSSILTALPLPVNVESTKSVYEILILDETVFMKCPDIGFFASNPENIVLLLAVPLIINCVHAGIEIDTAAEPELNLFSVNSHPSIVHQVTVPQQTIHPLLSPLNDPFLNVELTILTDPFVANMNGSI</sequence>
<organism evidence="1 2">
    <name type="scientific">Streblomastix strix</name>
    <dbReference type="NCBI Taxonomy" id="222440"/>
    <lineage>
        <taxon>Eukaryota</taxon>
        <taxon>Metamonada</taxon>
        <taxon>Preaxostyla</taxon>
        <taxon>Oxymonadida</taxon>
        <taxon>Streblomastigidae</taxon>
        <taxon>Streblomastix</taxon>
    </lineage>
</organism>
<protein>
    <submittedName>
        <fullName evidence="1">Uncharacterized protein</fullName>
    </submittedName>
</protein>
<dbReference type="EMBL" id="SNRW01050037">
    <property type="protein sequence ID" value="KAA6309918.1"/>
    <property type="molecule type" value="Genomic_DNA"/>
</dbReference>
<gene>
    <name evidence="1" type="ORF">EZS28_056412</name>
</gene>
<accession>A0A5J4PM24</accession>
<comment type="caution">
    <text evidence="1">The sequence shown here is derived from an EMBL/GenBank/DDBJ whole genome shotgun (WGS) entry which is preliminary data.</text>
</comment>
<dbReference type="Proteomes" id="UP000324800">
    <property type="component" value="Unassembled WGS sequence"/>
</dbReference>
<dbReference type="AlphaFoldDB" id="A0A5J4PM24"/>
<proteinExistence type="predicted"/>
<feature type="non-terminal residue" evidence="1">
    <location>
        <position position="154"/>
    </location>
</feature>
<evidence type="ECO:0000313" key="2">
    <source>
        <dbReference type="Proteomes" id="UP000324800"/>
    </source>
</evidence>